<sequence>MRVENNTMGTKDSSSSSSSSSSSMEINCSPFHSHSNFRGTKRGSAGQLMKNNTKRSGRYQLGDQESNLMALGSSSSSAPNEIPTFNIFHLPKETMEVPQHRDGGCPSDYYKLNFNSSLYESNSNTKGNREIAISSGAGAEAEAETEGIDLNLKL</sequence>
<proteinExistence type="predicted"/>
<evidence type="ECO:0000313" key="3">
    <source>
        <dbReference type="RefSeq" id="XP_008443003.2"/>
    </source>
</evidence>
<dbReference type="InParanoid" id="A0A1S3B6J8"/>
<dbReference type="KEGG" id="cmo:103486731"/>
<protein>
    <submittedName>
        <fullName evidence="3">Uncharacterized protein LOC103486731</fullName>
    </submittedName>
</protein>
<dbReference type="GO" id="GO:0003700">
    <property type="term" value="F:DNA-binding transcription factor activity"/>
    <property type="evidence" value="ECO:0007669"/>
    <property type="project" value="InterPro"/>
</dbReference>
<evidence type="ECO:0000256" key="1">
    <source>
        <dbReference type="SAM" id="MobiDB-lite"/>
    </source>
</evidence>
<keyword evidence="2" id="KW-1185">Reference proteome</keyword>
<dbReference type="Proteomes" id="UP001652600">
    <property type="component" value="Chromosome 12"/>
</dbReference>
<name>A0A1S3B6J8_CUCME</name>
<reference evidence="3" key="1">
    <citation type="submission" date="2025-08" db="UniProtKB">
        <authorList>
            <consortium name="RefSeq"/>
        </authorList>
    </citation>
    <scope>IDENTIFICATION</scope>
    <source>
        <tissue evidence="3">Stem</tissue>
    </source>
</reference>
<feature type="region of interest" description="Disordered" evidence="1">
    <location>
        <begin position="1"/>
        <end position="62"/>
    </location>
</feature>
<organism evidence="2 3">
    <name type="scientific">Cucumis melo</name>
    <name type="common">Muskmelon</name>
    <dbReference type="NCBI Taxonomy" id="3656"/>
    <lineage>
        <taxon>Eukaryota</taxon>
        <taxon>Viridiplantae</taxon>
        <taxon>Streptophyta</taxon>
        <taxon>Embryophyta</taxon>
        <taxon>Tracheophyta</taxon>
        <taxon>Spermatophyta</taxon>
        <taxon>Magnoliopsida</taxon>
        <taxon>eudicotyledons</taxon>
        <taxon>Gunneridae</taxon>
        <taxon>Pentapetalae</taxon>
        <taxon>rosids</taxon>
        <taxon>fabids</taxon>
        <taxon>Cucurbitales</taxon>
        <taxon>Cucurbitaceae</taxon>
        <taxon>Benincaseae</taxon>
        <taxon>Cucumis</taxon>
    </lineage>
</organism>
<dbReference type="AlphaFoldDB" id="A0A1S3B6J8"/>
<dbReference type="Gramene" id="MELO3C002635.2.1">
    <property type="protein sequence ID" value="MELO3C002635.2.1"/>
    <property type="gene ID" value="MELO3C002635.2"/>
</dbReference>
<evidence type="ECO:0000313" key="2">
    <source>
        <dbReference type="Proteomes" id="UP001652600"/>
    </source>
</evidence>
<dbReference type="RefSeq" id="XP_008443003.2">
    <property type="nucleotide sequence ID" value="XM_008444781.3"/>
</dbReference>
<feature type="compositionally biased region" description="Polar residues" evidence="1">
    <location>
        <begin position="24"/>
        <end position="38"/>
    </location>
</feature>
<gene>
    <name evidence="3" type="primary">LOC103486731</name>
</gene>
<dbReference type="GeneID" id="103486731"/>
<feature type="compositionally biased region" description="Polar residues" evidence="1">
    <location>
        <begin position="1"/>
        <end position="12"/>
    </location>
</feature>
<feature type="compositionally biased region" description="Low complexity" evidence="1">
    <location>
        <begin position="13"/>
        <end position="23"/>
    </location>
</feature>
<accession>A0A1S3B6J8</accession>